<evidence type="ECO:0000313" key="1">
    <source>
        <dbReference type="EMBL" id="WOL03679.1"/>
    </source>
</evidence>
<evidence type="ECO:0000313" key="2">
    <source>
        <dbReference type="Proteomes" id="UP001327560"/>
    </source>
</evidence>
<keyword evidence="2" id="KW-1185">Reference proteome</keyword>
<name>A0AAQ3K995_9LILI</name>
<reference evidence="1 2" key="1">
    <citation type="submission" date="2023-10" db="EMBL/GenBank/DDBJ databases">
        <title>Chromosome-scale genome assembly provides insights into flower coloration mechanisms of Canna indica.</title>
        <authorList>
            <person name="Li C."/>
        </authorList>
    </citation>
    <scope>NUCLEOTIDE SEQUENCE [LARGE SCALE GENOMIC DNA]</scope>
    <source>
        <tissue evidence="1">Flower</tissue>
    </source>
</reference>
<dbReference type="AlphaFoldDB" id="A0AAQ3K995"/>
<dbReference type="PANTHER" id="PTHR38398">
    <property type="entry name" value="EXPRESSED PROTEIN"/>
    <property type="match status" value="1"/>
</dbReference>
<gene>
    <name evidence="1" type="ORF">Cni_G12399</name>
</gene>
<dbReference type="EMBL" id="CP136893">
    <property type="protein sequence ID" value="WOL03679.1"/>
    <property type="molecule type" value="Genomic_DNA"/>
</dbReference>
<accession>A0AAQ3K995</accession>
<sequence length="79" mass="8124">MVADDKCEAAAAAAASMAEKQVEGGMRLQCNKVKACRFKRSSFGKEGDGMSSAILLLACVVCAPHSIKEKVGEDGGCSA</sequence>
<dbReference type="Proteomes" id="UP001327560">
    <property type="component" value="Chromosome 4"/>
</dbReference>
<proteinExistence type="predicted"/>
<dbReference type="PANTHER" id="PTHR38398:SF1">
    <property type="entry name" value="EXPRESSED PROTEIN"/>
    <property type="match status" value="1"/>
</dbReference>
<protein>
    <submittedName>
        <fullName evidence="1">Uncharacterized protein</fullName>
    </submittedName>
</protein>
<organism evidence="1 2">
    <name type="scientific">Canna indica</name>
    <name type="common">Indian-shot</name>
    <dbReference type="NCBI Taxonomy" id="4628"/>
    <lineage>
        <taxon>Eukaryota</taxon>
        <taxon>Viridiplantae</taxon>
        <taxon>Streptophyta</taxon>
        <taxon>Embryophyta</taxon>
        <taxon>Tracheophyta</taxon>
        <taxon>Spermatophyta</taxon>
        <taxon>Magnoliopsida</taxon>
        <taxon>Liliopsida</taxon>
        <taxon>Zingiberales</taxon>
        <taxon>Cannaceae</taxon>
        <taxon>Canna</taxon>
    </lineage>
</organism>